<keyword evidence="1" id="KW-0812">Transmembrane</keyword>
<sequence length="522" mass="57337">MDPIVRNAMRYSLSPREYKLLHKYLLSRTPAVRTKAPQPARFERAVTAADDYNAAALRASVRLFGGVYGGLKLWEVIAARVLGRKPVPAPKQPFYKSGNIRLPGALAAILLFHRLLHRFFLRLRASLLDDTAKAFRARNPRIARALTAKLAPALGASLAGAWLAAYPASQLRITITIYTASRALEFFYEYLHNGGWFANMPWWVGSWLLMPAACGQLLHAFVFDRDCFPATYNNFVLRHSQHYLHARPAGYPATAPWPSAAEIVDNLAEMARLRWPPFVSPILFPTSQTLPPTLAALGPLTSSAHPGTTSLSCATLHPNDPSCLRTYATFFLRAFPGVARFFTLLYGAFSLLRWRAFVKTPGPAFLRLARTVLRMALYVTGALGTSWASICAFQAFLPRNVLPQGRFVAAGALAGSWAFLDRGAGRGNFMYTARMSADSLWKVGRKRGWWNGVRGGDVLLFVGSLALLGGVYEADPAAVTSGVIRKGFGVLRGEGWVDRLEAPKATEEKVVPDGDKGKGKAE</sequence>
<feature type="transmembrane region" description="Helical" evidence="1">
    <location>
        <begin position="375"/>
        <end position="397"/>
    </location>
</feature>
<evidence type="ECO:0000313" key="3">
    <source>
        <dbReference type="Proteomes" id="UP000799640"/>
    </source>
</evidence>
<organism evidence="2 3">
    <name type="scientific">Trichodelitschia bisporula</name>
    <dbReference type="NCBI Taxonomy" id="703511"/>
    <lineage>
        <taxon>Eukaryota</taxon>
        <taxon>Fungi</taxon>
        <taxon>Dikarya</taxon>
        <taxon>Ascomycota</taxon>
        <taxon>Pezizomycotina</taxon>
        <taxon>Dothideomycetes</taxon>
        <taxon>Dothideomycetes incertae sedis</taxon>
        <taxon>Phaeotrichales</taxon>
        <taxon>Phaeotrichaceae</taxon>
        <taxon>Trichodelitschia</taxon>
    </lineage>
</organism>
<gene>
    <name evidence="2" type="ORF">EJ06DRAFT_483971</name>
</gene>
<reference evidence="2" key="1">
    <citation type="journal article" date="2020" name="Stud. Mycol.">
        <title>101 Dothideomycetes genomes: a test case for predicting lifestyles and emergence of pathogens.</title>
        <authorList>
            <person name="Haridas S."/>
            <person name="Albert R."/>
            <person name="Binder M."/>
            <person name="Bloem J."/>
            <person name="Labutti K."/>
            <person name="Salamov A."/>
            <person name="Andreopoulos B."/>
            <person name="Baker S."/>
            <person name="Barry K."/>
            <person name="Bills G."/>
            <person name="Bluhm B."/>
            <person name="Cannon C."/>
            <person name="Castanera R."/>
            <person name="Culley D."/>
            <person name="Daum C."/>
            <person name="Ezra D."/>
            <person name="Gonzalez J."/>
            <person name="Henrissat B."/>
            <person name="Kuo A."/>
            <person name="Liang C."/>
            <person name="Lipzen A."/>
            <person name="Lutzoni F."/>
            <person name="Magnuson J."/>
            <person name="Mondo S."/>
            <person name="Nolan M."/>
            <person name="Ohm R."/>
            <person name="Pangilinan J."/>
            <person name="Park H.-J."/>
            <person name="Ramirez L."/>
            <person name="Alfaro M."/>
            <person name="Sun H."/>
            <person name="Tritt A."/>
            <person name="Yoshinaga Y."/>
            <person name="Zwiers L.-H."/>
            <person name="Turgeon B."/>
            <person name="Goodwin S."/>
            <person name="Spatafora J."/>
            <person name="Crous P."/>
            <person name="Grigoriev I."/>
        </authorList>
    </citation>
    <scope>NUCLEOTIDE SEQUENCE</scope>
    <source>
        <strain evidence="2">CBS 262.69</strain>
    </source>
</reference>
<dbReference type="OrthoDB" id="291792at2759"/>
<dbReference type="AlphaFoldDB" id="A0A6G1HJB4"/>
<keyword evidence="1" id="KW-1133">Transmembrane helix</keyword>
<proteinExistence type="predicted"/>
<dbReference type="EMBL" id="ML996708">
    <property type="protein sequence ID" value="KAF2396082.1"/>
    <property type="molecule type" value="Genomic_DNA"/>
</dbReference>
<evidence type="ECO:0008006" key="4">
    <source>
        <dbReference type="Google" id="ProtNLM"/>
    </source>
</evidence>
<evidence type="ECO:0000256" key="1">
    <source>
        <dbReference type="SAM" id="Phobius"/>
    </source>
</evidence>
<name>A0A6G1HJB4_9PEZI</name>
<feature type="transmembrane region" description="Helical" evidence="1">
    <location>
        <begin position="330"/>
        <end position="354"/>
    </location>
</feature>
<keyword evidence="1" id="KW-0472">Membrane</keyword>
<dbReference type="PANTHER" id="PTHR12459">
    <property type="entry name" value="TRANSMEMBRANE PROTEIN 135-RELATED"/>
    <property type="match status" value="1"/>
</dbReference>
<protein>
    <recommendedName>
        <fullName evidence="4">Transmembrane protein 135 N-terminal domain-containing protein</fullName>
    </recommendedName>
</protein>
<dbReference type="Proteomes" id="UP000799640">
    <property type="component" value="Unassembled WGS sequence"/>
</dbReference>
<keyword evidence="3" id="KW-1185">Reference proteome</keyword>
<dbReference type="InterPro" id="IPR026749">
    <property type="entry name" value="Tmem135"/>
</dbReference>
<evidence type="ECO:0000313" key="2">
    <source>
        <dbReference type="EMBL" id="KAF2396082.1"/>
    </source>
</evidence>
<dbReference type="PANTHER" id="PTHR12459:SF19">
    <property type="entry name" value="TRANSMEMBRANE PROTEIN 135 N-TERMINAL DOMAIN-CONTAINING PROTEIN"/>
    <property type="match status" value="1"/>
</dbReference>
<accession>A0A6G1HJB4</accession>